<keyword evidence="1" id="KW-0812">Transmembrane</keyword>
<organism evidence="2 3">
    <name type="scientific">Caenorhabditis elegans</name>
    <dbReference type="NCBI Taxonomy" id="6239"/>
    <lineage>
        <taxon>Eukaryota</taxon>
        <taxon>Metazoa</taxon>
        <taxon>Ecdysozoa</taxon>
        <taxon>Nematoda</taxon>
        <taxon>Chromadorea</taxon>
        <taxon>Rhabditida</taxon>
        <taxon>Rhabditina</taxon>
        <taxon>Rhabditomorpha</taxon>
        <taxon>Rhabditoidea</taxon>
        <taxon>Rhabditidae</taxon>
        <taxon>Peloderinae</taxon>
        <taxon>Caenorhabditis</taxon>
    </lineage>
</organism>
<dbReference type="Proteomes" id="UP000001940">
    <property type="component" value="Chromosome III"/>
</dbReference>
<dbReference type="PaxDb" id="6239-C09E7.10"/>
<dbReference type="CTD" id="3565364"/>
<evidence type="ECO:0000313" key="3">
    <source>
        <dbReference type="Proteomes" id="UP000001940"/>
    </source>
</evidence>
<dbReference type="OMA" id="HEGRMII"/>
<proteinExistence type="predicted"/>
<name>Q4W5T7_CAEEL</name>
<dbReference type="AGR" id="WB:WBGene00044295"/>
<sequence>MLVIVGSSSFLFNVGIISFLLVFVTSRPITEIQQKEKTNLDKLFEILNITDNYESFDVVGGPEKENNVTLEKEKPKQKLIDPSTFITLKENDWRDAHEGRMIIWSHESQHHPDYGKTFTDKDRYTYRQSKSSQLMSFSILGSVIGFILYTYFSHVIMMRKLNREREAARLRELVHRSALIMAGSAHQNEYDFSQRRHSLINMFKAFKL</sequence>
<gene>
    <name evidence="2 4" type="ORF">C09E7.10</name>
    <name evidence="2" type="ORF">CELE_C09E7.10</name>
</gene>
<dbReference type="HOGENOM" id="CLU_1321956_0_0_1"/>
<protein>
    <submittedName>
        <fullName evidence="2">Uncharacterized protein</fullName>
    </submittedName>
</protein>
<keyword evidence="3" id="KW-1185">Reference proteome</keyword>
<accession>Q4W5T7</accession>
<dbReference type="WormBase" id="C09E7.10">
    <property type="protein sequence ID" value="CE38586"/>
    <property type="gene ID" value="WBGene00044295"/>
</dbReference>
<keyword evidence="1" id="KW-1133">Transmembrane helix</keyword>
<feature type="transmembrane region" description="Helical" evidence="1">
    <location>
        <begin position="134"/>
        <end position="152"/>
    </location>
</feature>
<dbReference type="GeneID" id="3565364"/>
<dbReference type="KEGG" id="cel:CELE_C09E7.10"/>
<dbReference type="InParanoid" id="Q4W5T7"/>
<keyword evidence="1" id="KW-0472">Membrane</keyword>
<dbReference type="eggNOG" id="ENOG502TH3R">
    <property type="taxonomic scope" value="Eukaryota"/>
</dbReference>
<dbReference type="FunCoup" id="Q4W5T7">
    <property type="interactions" value="252"/>
</dbReference>
<feature type="transmembrane region" description="Helical" evidence="1">
    <location>
        <begin position="6"/>
        <end position="25"/>
    </location>
</feature>
<dbReference type="EMBL" id="BX284603">
    <property type="protein sequence ID" value="CCD63919.1"/>
    <property type="molecule type" value="Genomic_DNA"/>
</dbReference>
<evidence type="ECO:0000313" key="2">
    <source>
        <dbReference type="EMBL" id="CCD63919.1"/>
    </source>
</evidence>
<dbReference type="OrthoDB" id="5870974at2759"/>
<evidence type="ECO:0000313" key="4">
    <source>
        <dbReference type="WormBase" id="C09E7.10"/>
    </source>
</evidence>
<dbReference type="RefSeq" id="NP_001021169.1">
    <property type="nucleotide sequence ID" value="NM_001025998.4"/>
</dbReference>
<evidence type="ECO:0000256" key="1">
    <source>
        <dbReference type="SAM" id="Phobius"/>
    </source>
</evidence>
<dbReference type="Bgee" id="WBGene00044295">
    <property type="expression patterns" value="Expressed in larva"/>
</dbReference>
<dbReference type="UCSC" id="C09E7.10">
    <property type="organism name" value="c. elegans"/>
</dbReference>
<reference evidence="2 3" key="1">
    <citation type="journal article" date="1998" name="Science">
        <title>Genome sequence of the nematode C. elegans: a platform for investigating biology.</title>
        <authorList>
            <consortium name="The C. elegans sequencing consortium"/>
            <person name="Sulson J.E."/>
            <person name="Waterston R."/>
        </authorList>
    </citation>
    <scope>NUCLEOTIDE SEQUENCE [LARGE SCALE GENOMIC DNA]</scope>
    <source>
        <strain evidence="2 3">Bristol N2</strain>
    </source>
</reference>
<dbReference type="AlphaFoldDB" id="Q4W5T7"/>